<dbReference type="EMBL" id="WIUZ02000021">
    <property type="protein sequence ID" value="KAF9779025.1"/>
    <property type="molecule type" value="Genomic_DNA"/>
</dbReference>
<dbReference type="Pfam" id="PF06371">
    <property type="entry name" value="Drf_GBD"/>
    <property type="match status" value="1"/>
</dbReference>
<dbReference type="Proteomes" id="UP000736335">
    <property type="component" value="Unassembled WGS sequence"/>
</dbReference>
<evidence type="ECO:0000259" key="2">
    <source>
        <dbReference type="SMART" id="SM01140"/>
    </source>
</evidence>
<dbReference type="OrthoDB" id="2155261at2759"/>
<accession>A0A9P6H439</accession>
<feature type="region of interest" description="Disordered" evidence="1">
    <location>
        <begin position="568"/>
        <end position="625"/>
    </location>
</feature>
<dbReference type="GO" id="GO:0031267">
    <property type="term" value="F:small GTPase binding"/>
    <property type="evidence" value="ECO:0007669"/>
    <property type="project" value="InterPro"/>
</dbReference>
<evidence type="ECO:0000313" key="4">
    <source>
        <dbReference type="Proteomes" id="UP000736335"/>
    </source>
</evidence>
<dbReference type="Gene3D" id="1.25.10.10">
    <property type="entry name" value="Leucine-rich Repeat Variant"/>
    <property type="match status" value="1"/>
</dbReference>
<feature type="domain" description="Formin GTPase-binding" evidence="2">
    <location>
        <begin position="65"/>
        <end position="339"/>
    </location>
</feature>
<sequence length="625" mass="69685">MFKNILPGTSKRISNSDFMMVTPTLDPDVNDLGAGRDKENIEVYAPKMVPTKSAPASKMHKRTFSQAAPKEDTNVAFEQLLDDLQIPPTIRPKLAGMESSVKAAMLKSSKTIGNTQQPQTTRGLRRAHSIESLESPKPSKKSVDYDNLYHKTAGRTSVNPVANDDSARPETRTRSRGKSIDFPRPKSRAGDRSPDEGGKGKDKKAGNSWTPSRLCTILDSTPSATLEVEVVKKLRLHLRNELAIWTEEFIQEGGYDSLLSRLSEVLQFEWREEQHDDKLLHALLECIKAISTSAVGCDAIRSAFPAPFSQFFTLLYSDKRPGEVVSRHLIVELIQLLFDLFPMGSLPSFNENERRREQWDDQDLFAVSAHSGLVTLPHPHKSVFSLVRSLLLTPAPRAAEAPEVSVTPHEFIGNLHKPRVYKTYLQELSDICRDYFWVYCHPNNTIWNLAECDEGKVERPRAPGGMTGGVEAEAMRYMTLHFKFINQLSAVAIQYNMPREHEHSAYNFHSDLFLSGLERIIMTGRRASTVYYPTLHLEIARYVQNAGLAGYEIPWAISRIIGSPPSAMCKSGVQSAPPPVPSRPSSAHHKQSRSKPPSPTRRQAKPSVSGNGNGKKVTPAGLFDP</sequence>
<keyword evidence="4" id="KW-1185">Reference proteome</keyword>
<feature type="compositionally biased region" description="Basic and acidic residues" evidence="1">
    <location>
        <begin position="165"/>
        <end position="205"/>
    </location>
</feature>
<dbReference type="AlphaFoldDB" id="A0A9P6H439"/>
<evidence type="ECO:0000256" key="1">
    <source>
        <dbReference type="SAM" id="MobiDB-lite"/>
    </source>
</evidence>
<comment type="caution">
    <text evidence="3">The sequence shown here is derived from an EMBL/GenBank/DDBJ whole genome shotgun (WGS) entry which is preliminary data.</text>
</comment>
<reference evidence="3" key="1">
    <citation type="journal article" date="2020" name="Nat. Commun.">
        <title>Large-scale genome sequencing of mycorrhizal fungi provides insights into the early evolution of symbiotic traits.</title>
        <authorList>
            <person name="Miyauchi S."/>
            <person name="Kiss E."/>
            <person name="Kuo A."/>
            <person name="Drula E."/>
            <person name="Kohler A."/>
            <person name="Sanchez-Garcia M."/>
            <person name="Morin E."/>
            <person name="Andreopoulos B."/>
            <person name="Barry K.W."/>
            <person name="Bonito G."/>
            <person name="Buee M."/>
            <person name="Carver A."/>
            <person name="Chen C."/>
            <person name="Cichocki N."/>
            <person name="Clum A."/>
            <person name="Culley D."/>
            <person name="Crous P.W."/>
            <person name="Fauchery L."/>
            <person name="Girlanda M."/>
            <person name="Hayes R.D."/>
            <person name="Keri Z."/>
            <person name="LaButti K."/>
            <person name="Lipzen A."/>
            <person name="Lombard V."/>
            <person name="Magnuson J."/>
            <person name="Maillard F."/>
            <person name="Murat C."/>
            <person name="Nolan M."/>
            <person name="Ohm R.A."/>
            <person name="Pangilinan J."/>
            <person name="Pereira M.F."/>
            <person name="Perotto S."/>
            <person name="Peter M."/>
            <person name="Pfister S."/>
            <person name="Riley R."/>
            <person name="Sitrit Y."/>
            <person name="Stielow J.B."/>
            <person name="Szollosi G."/>
            <person name="Zifcakova L."/>
            <person name="Stursova M."/>
            <person name="Spatafora J.W."/>
            <person name="Tedersoo L."/>
            <person name="Vaario L.M."/>
            <person name="Yamada A."/>
            <person name="Yan M."/>
            <person name="Wang P."/>
            <person name="Xu J."/>
            <person name="Bruns T."/>
            <person name="Baldrian P."/>
            <person name="Vilgalys R."/>
            <person name="Dunand C."/>
            <person name="Henrissat B."/>
            <person name="Grigoriev I.V."/>
            <person name="Hibbett D."/>
            <person name="Nagy L.G."/>
            <person name="Martin F.M."/>
        </authorList>
    </citation>
    <scope>NUCLEOTIDE SEQUENCE</scope>
    <source>
        <strain evidence="3">UH-Tt-Lm1</strain>
    </source>
</reference>
<reference evidence="3" key="2">
    <citation type="submission" date="2020-11" db="EMBL/GenBank/DDBJ databases">
        <authorList>
            <consortium name="DOE Joint Genome Institute"/>
            <person name="Kuo A."/>
            <person name="Miyauchi S."/>
            <person name="Kiss E."/>
            <person name="Drula E."/>
            <person name="Kohler A."/>
            <person name="Sanchez-Garcia M."/>
            <person name="Andreopoulos B."/>
            <person name="Barry K.W."/>
            <person name="Bonito G."/>
            <person name="Buee M."/>
            <person name="Carver A."/>
            <person name="Chen C."/>
            <person name="Cichocki N."/>
            <person name="Clum A."/>
            <person name="Culley D."/>
            <person name="Crous P.W."/>
            <person name="Fauchery L."/>
            <person name="Girlanda M."/>
            <person name="Hayes R."/>
            <person name="Keri Z."/>
            <person name="Labutti K."/>
            <person name="Lipzen A."/>
            <person name="Lombard V."/>
            <person name="Magnuson J."/>
            <person name="Maillard F."/>
            <person name="Morin E."/>
            <person name="Murat C."/>
            <person name="Nolan M."/>
            <person name="Ohm R."/>
            <person name="Pangilinan J."/>
            <person name="Pereira M."/>
            <person name="Perotto S."/>
            <person name="Peter M."/>
            <person name="Riley R."/>
            <person name="Sitrit Y."/>
            <person name="Stielow B."/>
            <person name="Szollosi G."/>
            <person name="Zifcakova L."/>
            <person name="Stursova M."/>
            <person name="Spatafora J.W."/>
            <person name="Tedersoo L."/>
            <person name="Vaario L.-M."/>
            <person name="Yamada A."/>
            <person name="Yan M."/>
            <person name="Wang P."/>
            <person name="Xu J."/>
            <person name="Bruns T."/>
            <person name="Baldrian P."/>
            <person name="Vilgalys R."/>
            <person name="Henrissat B."/>
            <person name="Grigoriev I.V."/>
            <person name="Hibbett D."/>
            <person name="Nagy L.G."/>
            <person name="Martin F.M."/>
        </authorList>
    </citation>
    <scope>NUCLEOTIDE SEQUENCE</scope>
    <source>
        <strain evidence="3">UH-Tt-Lm1</strain>
    </source>
</reference>
<dbReference type="SMART" id="SM01140">
    <property type="entry name" value="Drf_GBD"/>
    <property type="match status" value="1"/>
</dbReference>
<proteinExistence type="predicted"/>
<dbReference type="SUPFAM" id="SSF48371">
    <property type="entry name" value="ARM repeat"/>
    <property type="match status" value="1"/>
</dbReference>
<evidence type="ECO:0000313" key="3">
    <source>
        <dbReference type="EMBL" id="KAF9779025.1"/>
    </source>
</evidence>
<feature type="region of interest" description="Disordered" evidence="1">
    <location>
        <begin position="107"/>
        <end position="208"/>
    </location>
</feature>
<dbReference type="GO" id="GO:0030036">
    <property type="term" value="P:actin cytoskeleton organization"/>
    <property type="evidence" value="ECO:0007669"/>
    <property type="project" value="InterPro"/>
</dbReference>
<dbReference type="InterPro" id="IPR011989">
    <property type="entry name" value="ARM-like"/>
</dbReference>
<dbReference type="InterPro" id="IPR016024">
    <property type="entry name" value="ARM-type_fold"/>
</dbReference>
<feature type="compositionally biased region" description="Polar residues" evidence="1">
    <location>
        <begin position="108"/>
        <end position="122"/>
    </location>
</feature>
<dbReference type="GO" id="GO:0003779">
    <property type="term" value="F:actin binding"/>
    <property type="evidence" value="ECO:0007669"/>
    <property type="project" value="InterPro"/>
</dbReference>
<organism evidence="3 4">
    <name type="scientific">Thelephora terrestris</name>
    <dbReference type="NCBI Taxonomy" id="56493"/>
    <lineage>
        <taxon>Eukaryota</taxon>
        <taxon>Fungi</taxon>
        <taxon>Dikarya</taxon>
        <taxon>Basidiomycota</taxon>
        <taxon>Agaricomycotina</taxon>
        <taxon>Agaricomycetes</taxon>
        <taxon>Thelephorales</taxon>
        <taxon>Thelephoraceae</taxon>
        <taxon>Thelephora</taxon>
    </lineage>
</organism>
<dbReference type="InterPro" id="IPR010473">
    <property type="entry name" value="GTPase-bd"/>
</dbReference>
<gene>
    <name evidence="3" type="ORF">BJ322DRAFT_1014074</name>
</gene>
<protein>
    <submittedName>
        <fullName evidence="3">Armadillo-type protein</fullName>
    </submittedName>
</protein>
<name>A0A9P6H439_9AGAM</name>